<dbReference type="PANTHER" id="PTHR24184">
    <property type="entry name" value="SI:CH211-189E2.2"/>
    <property type="match status" value="1"/>
</dbReference>
<feature type="repeat" description="ANK" evidence="2">
    <location>
        <begin position="464"/>
        <end position="488"/>
    </location>
</feature>
<dbReference type="InterPro" id="IPR001138">
    <property type="entry name" value="Zn2Cys6_DnaBD"/>
</dbReference>
<dbReference type="GO" id="GO:0000981">
    <property type="term" value="F:DNA-binding transcription factor activity, RNA polymerase II-specific"/>
    <property type="evidence" value="ECO:0007669"/>
    <property type="project" value="InterPro"/>
</dbReference>
<keyword evidence="6" id="KW-1185">Reference proteome</keyword>
<dbReference type="InterPro" id="IPR036864">
    <property type="entry name" value="Zn2-C6_fun-type_DNA-bd_sf"/>
</dbReference>
<proteinExistence type="predicted"/>
<feature type="repeat" description="ANK" evidence="2">
    <location>
        <begin position="428"/>
        <end position="460"/>
    </location>
</feature>
<evidence type="ECO:0000256" key="3">
    <source>
        <dbReference type="SAM" id="MobiDB-lite"/>
    </source>
</evidence>
<comment type="caution">
    <text evidence="5">The sequence shown here is derived from an EMBL/GenBank/DDBJ whole genome shotgun (WGS) entry which is preliminary data.</text>
</comment>
<evidence type="ECO:0000313" key="6">
    <source>
        <dbReference type="Proteomes" id="UP000481861"/>
    </source>
</evidence>
<dbReference type="CDD" id="cd00067">
    <property type="entry name" value="GAL4"/>
    <property type="match status" value="1"/>
</dbReference>
<dbReference type="OrthoDB" id="539213at2759"/>
<dbReference type="SMART" id="SM00248">
    <property type="entry name" value="ANK"/>
    <property type="match status" value="7"/>
</dbReference>
<protein>
    <submittedName>
        <fullName evidence="5">Ankyrin repeat-containing domain protein</fullName>
    </submittedName>
</protein>
<feature type="repeat" description="ANK" evidence="2">
    <location>
        <begin position="395"/>
        <end position="427"/>
    </location>
</feature>
<evidence type="ECO:0000259" key="4">
    <source>
        <dbReference type="PROSITE" id="PS50048"/>
    </source>
</evidence>
<dbReference type="PRINTS" id="PR01415">
    <property type="entry name" value="ANKYRIN"/>
</dbReference>
<dbReference type="Proteomes" id="UP000481861">
    <property type="component" value="Unassembled WGS sequence"/>
</dbReference>
<organism evidence="5 6">
    <name type="scientific">Massariosphaeria phaeospora</name>
    <dbReference type="NCBI Taxonomy" id="100035"/>
    <lineage>
        <taxon>Eukaryota</taxon>
        <taxon>Fungi</taxon>
        <taxon>Dikarya</taxon>
        <taxon>Ascomycota</taxon>
        <taxon>Pezizomycotina</taxon>
        <taxon>Dothideomycetes</taxon>
        <taxon>Pleosporomycetidae</taxon>
        <taxon>Pleosporales</taxon>
        <taxon>Pleosporales incertae sedis</taxon>
        <taxon>Massariosphaeria</taxon>
    </lineage>
</organism>
<dbReference type="SUPFAM" id="SSF48403">
    <property type="entry name" value="Ankyrin repeat"/>
    <property type="match status" value="1"/>
</dbReference>
<feature type="repeat" description="ANK" evidence="2">
    <location>
        <begin position="513"/>
        <end position="545"/>
    </location>
</feature>
<accession>A0A7C8I523</accession>
<feature type="domain" description="Zn(2)-C6 fungal-type" evidence="4">
    <location>
        <begin position="59"/>
        <end position="93"/>
    </location>
</feature>
<feature type="repeat" description="ANK" evidence="2">
    <location>
        <begin position="581"/>
        <end position="601"/>
    </location>
</feature>
<dbReference type="Pfam" id="PF12796">
    <property type="entry name" value="Ank_2"/>
    <property type="match status" value="2"/>
</dbReference>
<dbReference type="EMBL" id="JAADJZ010000019">
    <property type="protein sequence ID" value="KAF2868351.1"/>
    <property type="molecule type" value="Genomic_DNA"/>
</dbReference>
<dbReference type="PROSITE" id="PS50297">
    <property type="entry name" value="ANK_REP_REGION"/>
    <property type="match status" value="3"/>
</dbReference>
<dbReference type="PROSITE" id="PS50048">
    <property type="entry name" value="ZN2_CY6_FUNGAL_2"/>
    <property type="match status" value="1"/>
</dbReference>
<evidence type="ECO:0000256" key="1">
    <source>
        <dbReference type="ARBA" id="ARBA00023242"/>
    </source>
</evidence>
<dbReference type="Gene3D" id="1.25.40.20">
    <property type="entry name" value="Ankyrin repeat-containing domain"/>
    <property type="match status" value="2"/>
</dbReference>
<feature type="region of interest" description="Disordered" evidence="3">
    <location>
        <begin position="95"/>
        <end position="120"/>
    </location>
</feature>
<reference evidence="5 6" key="1">
    <citation type="submission" date="2020-01" db="EMBL/GenBank/DDBJ databases">
        <authorList>
            <consortium name="DOE Joint Genome Institute"/>
            <person name="Haridas S."/>
            <person name="Albert R."/>
            <person name="Binder M."/>
            <person name="Bloem J."/>
            <person name="Labutti K."/>
            <person name="Salamov A."/>
            <person name="Andreopoulos B."/>
            <person name="Baker S.E."/>
            <person name="Barry K."/>
            <person name="Bills G."/>
            <person name="Bluhm B.H."/>
            <person name="Cannon C."/>
            <person name="Castanera R."/>
            <person name="Culley D.E."/>
            <person name="Daum C."/>
            <person name="Ezra D."/>
            <person name="Gonzalez J.B."/>
            <person name="Henrissat B."/>
            <person name="Kuo A."/>
            <person name="Liang C."/>
            <person name="Lipzen A."/>
            <person name="Lutzoni F."/>
            <person name="Magnuson J."/>
            <person name="Mondo S."/>
            <person name="Nolan M."/>
            <person name="Ohm R."/>
            <person name="Pangilinan J."/>
            <person name="Park H.-J.H."/>
            <person name="Ramirez L."/>
            <person name="Alfaro M."/>
            <person name="Sun H."/>
            <person name="Tritt A."/>
            <person name="Yoshinaga Y."/>
            <person name="Zwiers L.-H.L."/>
            <person name="Turgeon B.G."/>
            <person name="Goodwin S.B."/>
            <person name="Spatafora J.W."/>
            <person name="Crous P.W."/>
            <person name="Grigoriev I.V."/>
        </authorList>
    </citation>
    <scope>NUCLEOTIDE SEQUENCE [LARGE SCALE GENOMIC DNA]</scope>
    <source>
        <strain evidence="5 6">CBS 611.86</strain>
    </source>
</reference>
<keyword evidence="1" id="KW-0539">Nucleus</keyword>
<sequence>MSAFDQVSARLPAKATITPMPTSSNIAIVENPQSAQTQIHALATRNASPRKSRRLRYVKCDQCSNDKQKCDPEDREWPQKCERCIEKDLPCSEGTAVPRKPRRAESGRGNRQPNPDTTPILPGLTIEDWTFLVSYRKLMAQAMDCLHQMIMETSRHFLPRVSVEELLCLSETWMPKEGPHRDFEKFFTNLNNVVLKGANNILRSESSLQHSNIFRSFLGPLISEESSFRAYSRCPLCERENDENDIELELARIGDIGGQYLIGLARLNGFQQSQAQPSCHHDDAWSRGERLRLLELSAGISTKARALLKSLNLLDQLPELSRSCLSFVPDEFSMLGLGTEVGRVFAQRDCLGRSRLHRGLGSRYAAEKYIHGYNQLVALVRMNVHIGDVDIKDILGRTALHLACQRDNTQLAQILLCAGADWAVETVFGALPLHYAAAAGSVQMCKELIRAAKDSDNHDHRDNAGYTPLRYAVRNGHVEIAKLLLATGKVDPNNENDNEKLYENEYEEYCNAHSAAALVIAATLGNLELVTSLLDGGANPNISAIPYDFTALHISVINGQGSIVRVLAEHNDSNVNVTDSGGHTALHFAAEHGHLEIVRYLSNHKDIHLNLQTRNGRSPLMEATFWETEEVVEELLKIESVDLFLKDKDGETALDFAGRLESNRIADMLEAEMQRRENKKAVTGTTWDALVSIWNKEMPERSRTPGLGF</sequence>
<dbReference type="InterPro" id="IPR036770">
    <property type="entry name" value="Ankyrin_rpt-contain_sf"/>
</dbReference>
<dbReference type="PROSITE" id="PS50088">
    <property type="entry name" value="ANK_REPEAT"/>
    <property type="match status" value="5"/>
</dbReference>
<evidence type="ECO:0000313" key="5">
    <source>
        <dbReference type="EMBL" id="KAF2868351.1"/>
    </source>
</evidence>
<name>A0A7C8I523_9PLEO</name>
<dbReference type="InterPro" id="IPR002110">
    <property type="entry name" value="Ankyrin_rpt"/>
</dbReference>
<dbReference type="AlphaFoldDB" id="A0A7C8I523"/>
<evidence type="ECO:0000256" key="2">
    <source>
        <dbReference type="PROSITE-ProRule" id="PRU00023"/>
    </source>
</evidence>
<dbReference type="SUPFAM" id="SSF57701">
    <property type="entry name" value="Zn2/Cys6 DNA-binding domain"/>
    <property type="match status" value="1"/>
</dbReference>
<keyword evidence="2" id="KW-0040">ANK repeat</keyword>
<dbReference type="PANTHER" id="PTHR24184:SF11">
    <property type="entry name" value="ANKYRIN REPEAT AND SOCS BOX CONTAINING 3"/>
    <property type="match status" value="1"/>
</dbReference>
<gene>
    <name evidence="5" type="ORF">BDV95DRAFT_597220</name>
</gene>
<dbReference type="GO" id="GO:0008270">
    <property type="term" value="F:zinc ion binding"/>
    <property type="evidence" value="ECO:0007669"/>
    <property type="project" value="InterPro"/>
</dbReference>